<gene>
    <name evidence="8" type="ORF">LSINAPIS_LOCUS4043</name>
</gene>
<feature type="domain" description="Cation efflux protein transmembrane" evidence="7">
    <location>
        <begin position="76"/>
        <end position="135"/>
    </location>
</feature>
<keyword evidence="3" id="KW-0864">Zinc transport</keyword>
<dbReference type="SUPFAM" id="SSF161111">
    <property type="entry name" value="Cation efflux protein transmembrane domain-like"/>
    <property type="match status" value="1"/>
</dbReference>
<evidence type="ECO:0000256" key="3">
    <source>
        <dbReference type="ARBA" id="ARBA00022906"/>
    </source>
</evidence>
<dbReference type="EMBL" id="FZQP02001026">
    <property type="protein sequence ID" value="VVC91346.1"/>
    <property type="molecule type" value="Genomic_DNA"/>
</dbReference>
<comment type="subcellular location">
    <subcellularLocation>
        <location evidence="1">Membrane</location>
        <topology evidence="1">Multi-pass membrane protein</topology>
    </subcellularLocation>
</comment>
<dbReference type="InterPro" id="IPR058533">
    <property type="entry name" value="Cation_efflux_TM"/>
</dbReference>
<keyword evidence="3" id="KW-0406">Ion transport</keyword>
<protein>
    <recommendedName>
        <fullName evidence="7">Cation efflux protein transmembrane domain-containing protein</fullName>
    </recommendedName>
</protein>
<organism evidence="8 9">
    <name type="scientific">Leptidea sinapis</name>
    <dbReference type="NCBI Taxonomy" id="189913"/>
    <lineage>
        <taxon>Eukaryota</taxon>
        <taxon>Metazoa</taxon>
        <taxon>Ecdysozoa</taxon>
        <taxon>Arthropoda</taxon>
        <taxon>Hexapoda</taxon>
        <taxon>Insecta</taxon>
        <taxon>Pterygota</taxon>
        <taxon>Neoptera</taxon>
        <taxon>Endopterygota</taxon>
        <taxon>Lepidoptera</taxon>
        <taxon>Glossata</taxon>
        <taxon>Ditrysia</taxon>
        <taxon>Papilionoidea</taxon>
        <taxon>Pieridae</taxon>
        <taxon>Dismorphiinae</taxon>
        <taxon>Leptidea</taxon>
    </lineage>
</organism>
<dbReference type="Pfam" id="PF01545">
    <property type="entry name" value="Cation_efflux"/>
    <property type="match status" value="1"/>
</dbReference>
<evidence type="ECO:0000256" key="4">
    <source>
        <dbReference type="ARBA" id="ARBA00022989"/>
    </source>
</evidence>
<evidence type="ECO:0000259" key="7">
    <source>
        <dbReference type="Pfam" id="PF01545"/>
    </source>
</evidence>
<dbReference type="GO" id="GO:0005385">
    <property type="term" value="F:zinc ion transmembrane transporter activity"/>
    <property type="evidence" value="ECO:0007669"/>
    <property type="project" value="TreeGrafter"/>
</dbReference>
<dbReference type="Proteomes" id="UP000324832">
    <property type="component" value="Unassembled WGS sequence"/>
</dbReference>
<keyword evidence="4 6" id="KW-1133">Transmembrane helix</keyword>
<feature type="transmembrane region" description="Helical" evidence="6">
    <location>
        <begin position="75"/>
        <end position="99"/>
    </location>
</feature>
<evidence type="ECO:0000313" key="8">
    <source>
        <dbReference type="EMBL" id="VVC91346.1"/>
    </source>
</evidence>
<evidence type="ECO:0000256" key="2">
    <source>
        <dbReference type="ARBA" id="ARBA00022692"/>
    </source>
</evidence>
<keyword evidence="3" id="KW-0813">Transport</keyword>
<keyword evidence="2 6" id="KW-0812">Transmembrane</keyword>
<keyword evidence="3" id="KW-0862">Zinc</keyword>
<reference evidence="8 9" key="1">
    <citation type="submission" date="2017-07" db="EMBL/GenBank/DDBJ databases">
        <authorList>
            <person name="Talla V."/>
            <person name="Backstrom N."/>
        </authorList>
    </citation>
    <scope>NUCLEOTIDE SEQUENCE [LARGE SCALE GENOMIC DNA]</scope>
</reference>
<keyword evidence="5 6" id="KW-0472">Membrane</keyword>
<evidence type="ECO:0000256" key="5">
    <source>
        <dbReference type="ARBA" id="ARBA00023136"/>
    </source>
</evidence>
<dbReference type="InterPro" id="IPR050681">
    <property type="entry name" value="CDF/SLC30A"/>
</dbReference>
<evidence type="ECO:0000256" key="6">
    <source>
        <dbReference type="SAM" id="Phobius"/>
    </source>
</evidence>
<dbReference type="GO" id="GO:0005886">
    <property type="term" value="C:plasma membrane"/>
    <property type="evidence" value="ECO:0007669"/>
    <property type="project" value="TreeGrafter"/>
</dbReference>
<dbReference type="PANTHER" id="PTHR11562">
    <property type="entry name" value="CATION EFFLUX PROTEIN/ ZINC TRANSPORTER"/>
    <property type="match status" value="1"/>
</dbReference>
<keyword evidence="9" id="KW-1185">Reference proteome</keyword>
<dbReference type="PANTHER" id="PTHR11562:SF17">
    <property type="entry name" value="RE54080P-RELATED"/>
    <property type="match status" value="1"/>
</dbReference>
<sequence>MSDELEARMWDEGGSSYERSRGAFYESAFASSEHLDRAPLLSEETYTEVPVATAPDTEEHCHWSRPEPPSAVPQLVTALILCAVFMICEIIGGYLAGSLSVMSDAAHMLSDCGGFALALLAFRCANRPATTRHDDGRVWLWGGLQRASGGLALPVLQTAGTEAGERKPGQRGLRDEGSCCGRGYRGRRRAQTSFRAAGCFWLQYSSSFIRKRR</sequence>
<evidence type="ECO:0000313" key="9">
    <source>
        <dbReference type="Proteomes" id="UP000324832"/>
    </source>
</evidence>
<dbReference type="InterPro" id="IPR027469">
    <property type="entry name" value="Cation_efflux_TMD_sf"/>
</dbReference>
<name>A0A5E4Q107_9NEOP</name>
<dbReference type="AlphaFoldDB" id="A0A5E4Q107"/>
<proteinExistence type="predicted"/>
<dbReference type="Gene3D" id="1.20.1510.10">
    <property type="entry name" value="Cation efflux protein transmembrane domain"/>
    <property type="match status" value="1"/>
</dbReference>
<accession>A0A5E4Q107</accession>
<evidence type="ECO:0000256" key="1">
    <source>
        <dbReference type="ARBA" id="ARBA00004141"/>
    </source>
</evidence>